<evidence type="ECO:0000256" key="3">
    <source>
        <dbReference type="SAM" id="MobiDB-lite"/>
    </source>
</evidence>
<dbReference type="Pfam" id="PF13469">
    <property type="entry name" value="Sulfotransfer_3"/>
    <property type="match status" value="1"/>
</dbReference>
<dbReference type="Pfam" id="PF13432">
    <property type="entry name" value="TPR_16"/>
    <property type="match status" value="2"/>
</dbReference>
<reference evidence="4 5" key="1">
    <citation type="submission" date="2019-07" db="EMBL/GenBank/DDBJ databases">
        <title>Genomic Encyclopedia of Archaeal and Bacterial Type Strains, Phase II (KMG-II): from individual species to whole genera.</title>
        <authorList>
            <person name="Goeker M."/>
        </authorList>
    </citation>
    <scope>NUCLEOTIDE SEQUENCE [LARGE SCALE GENOMIC DNA]</scope>
    <source>
        <strain evidence="4 5">ATCC BAA-252</strain>
    </source>
</reference>
<dbReference type="Gene3D" id="3.40.50.300">
    <property type="entry name" value="P-loop containing nucleotide triphosphate hydrolases"/>
    <property type="match status" value="1"/>
</dbReference>
<accession>A0A562SZB2</accession>
<dbReference type="AlphaFoldDB" id="A0A562SZB2"/>
<dbReference type="SUPFAM" id="SSF48452">
    <property type="entry name" value="TPR-like"/>
    <property type="match status" value="1"/>
</dbReference>
<feature type="repeat" description="TPR" evidence="2">
    <location>
        <begin position="73"/>
        <end position="106"/>
    </location>
</feature>
<dbReference type="Proteomes" id="UP000320593">
    <property type="component" value="Unassembled WGS sequence"/>
</dbReference>
<feature type="region of interest" description="Disordered" evidence="3">
    <location>
        <begin position="517"/>
        <end position="540"/>
    </location>
</feature>
<dbReference type="OrthoDB" id="9800698at2"/>
<organism evidence="4 5">
    <name type="scientific">Roseibium hamelinense</name>
    <dbReference type="NCBI Taxonomy" id="150831"/>
    <lineage>
        <taxon>Bacteria</taxon>
        <taxon>Pseudomonadati</taxon>
        <taxon>Pseudomonadota</taxon>
        <taxon>Alphaproteobacteria</taxon>
        <taxon>Hyphomicrobiales</taxon>
        <taxon>Stappiaceae</taxon>
        <taxon>Roseibium</taxon>
    </lineage>
</organism>
<dbReference type="InterPro" id="IPR011990">
    <property type="entry name" value="TPR-like_helical_dom_sf"/>
</dbReference>
<sequence length="540" mass="60513">MNNRVDALAQQALAHQHAGRIDMALNMFSDVLDMDPNHPQANFTMGIAAYQSGNIGAAIAHLEKAAKKVKKNPIVHQLLGLALLNTNDHAAAIESLRKAASLAPDNADILAQLGDAYRTSRKAAISRATYERALAVDPENGYALVGLGQLEISIGNIDEGKIFFHKAIEAGKELPSAFYRLALAEKPDQRPQELDQIESLIKANAQPHPKDLATLHWAAGKIYEDIGAAKDSAAHNQKARDLTYTPFDMGAYRARLELMKEVFTRDFFEQRKDQATLSDRPIFIFGLPRSGTTLVEQIYARHPMVASGGEITTFRDYQDQLGLKRGFAQGSQGRLRGLSPKDFKRFASGYQRDLDAIDKRTKRVTDKMPHNYEMLWLMALLFPKATFVHCVRNPADTCMSLLSHALSPAHNYARRPSEVAEYYRIYADLMAHWHKVLPVEIRDQSYEGLVYDQETESRALIDFAGLDWDPACLEFYKGETPVTTFSDTQVRRPIFTSSIGRWKMHKDTMPELFDKLGPLAPDASNDDPRDYAIYETGKQG</sequence>
<dbReference type="InterPro" id="IPR019734">
    <property type="entry name" value="TPR_rpt"/>
</dbReference>
<keyword evidence="2" id="KW-0802">TPR repeat</keyword>
<feature type="repeat" description="TPR" evidence="2">
    <location>
        <begin position="107"/>
        <end position="140"/>
    </location>
</feature>
<dbReference type="PANTHER" id="PTHR12788">
    <property type="entry name" value="PROTEIN-TYROSINE SULFOTRANSFERASE 2"/>
    <property type="match status" value="1"/>
</dbReference>
<dbReference type="PANTHER" id="PTHR12788:SF10">
    <property type="entry name" value="PROTEIN-TYROSINE SULFOTRANSFERASE"/>
    <property type="match status" value="1"/>
</dbReference>
<dbReference type="Gene3D" id="1.25.40.10">
    <property type="entry name" value="Tetratricopeptide repeat domain"/>
    <property type="match status" value="2"/>
</dbReference>
<keyword evidence="1" id="KW-0808">Transferase</keyword>
<dbReference type="EMBL" id="VLLF01000006">
    <property type="protein sequence ID" value="TWI86166.1"/>
    <property type="molecule type" value="Genomic_DNA"/>
</dbReference>
<name>A0A562SZB2_9HYPH</name>
<dbReference type="InterPro" id="IPR026634">
    <property type="entry name" value="TPST-like"/>
</dbReference>
<evidence type="ECO:0000313" key="5">
    <source>
        <dbReference type="Proteomes" id="UP000320593"/>
    </source>
</evidence>
<dbReference type="PROSITE" id="PS50005">
    <property type="entry name" value="TPR"/>
    <property type="match status" value="3"/>
</dbReference>
<feature type="repeat" description="TPR" evidence="2">
    <location>
        <begin position="5"/>
        <end position="38"/>
    </location>
</feature>
<gene>
    <name evidence="4" type="ORF">JM93_02874</name>
</gene>
<protein>
    <submittedName>
        <fullName evidence="4">Flp pilus assembly protein TadD</fullName>
    </submittedName>
</protein>
<evidence type="ECO:0000256" key="1">
    <source>
        <dbReference type="ARBA" id="ARBA00022679"/>
    </source>
</evidence>
<evidence type="ECO:0000313" key="4">
    <source>
        <dbReference type="EMBL" id="TWI86166.1"/>
    </source>
</evidence>
<dbReference type="InterPro" id="IPR027417">
    <property type="entry name" value="P-loop_NTPase"/>
</dbReference>
<comment type="caution">
    <text evidence="4">The sequence shown here is derived from an EMBL/GenBank/DDBJ whole genome shotgun (WGS) entry which is preliminary data.</text>
</comment>
<keyword evidence="5" id="KW-1185">Reference proteome</keyword>
<dbReference type="GO" id="GO:0008476">
    <property type="term" value="F:protein-tyrosine sulfotransferase activity"/>
    <property type="evidence" value="ECO:0007669"/>
    <property type="project" value="InterPro"/>
</dbReference>
<dbReference type="SUPFAM" id="SSF52540">
    <property type="entry name" value="P-loop containing nucleoside triphosphate hydrolases"/>
    <property type="match status" value="1"/>
</dbReference>
<dbReference type="RefSeq" id="WP_145344405.1">
    <property type="nucleotide sequence ID" value="NZ_SMLY01000074.1"/>
</dbReference>
<evidence type="ECO:0000256" key="2">
    <source>
        <dbReference type="PROSITE-ProRule" id="PRU00339"/>
    </source>
</evidence>
<proteinExistence type="predicted"/>
<dbReference type="SMART" id="SM00028">
    <property type="entry name" value="TPR"/>
    <property type="match status" value="5"/>
</dbReference>